<dbReference type="RefSeq" id="WP_154377338.1">
    <property type="nucleotide sequence ID" value="NZ_WKJJ01000013.1"/>
</dbReference>
<proteinExistence type="inferred from homology"/>
<protein>
    <submittedName>
        <fullName evidence="3">Aldolase</fullName>
    </submittedName>
</protein>
<dbReference type="Pfam" id="PF00596">
    <property type="entry name" value="Aldolase_II"/>
    <property type="match status" value="1"/>
</dbReference>
<reference evidence="3 4" key="1">
    <citation type="submission" date="2019-11" db="EMBL/GenBank/DDBJ databases">
        <title>Novel species isolated from a subtropical stream in China.</title>
        <authorList>
            <person name="Lu H."/>
        </authorList>
    </citation>
    <scope>NUCLEOTIDE SEQUENCE [LARGE SCALE GENOMIC DNA]</scope>
    <source>
        <strain evidence="3 4">FT92W</strain>
    </source>
</reference>
<sequence length="264" mass="28914">MSTAGMPQSRQALMVSAHTQMQQCLEQPSWTDREKVALTCRILHRHGHASGLAGQITARTGDDGTFLTQQLGLGFDEITASNLLVVDPDLRLLSGQGMPNPANRFHSWIYNARPDVRCIIHTHPLYTSALSMLEQPLAISHMDTTPLFDDVAFLPEWPGVPVGNEEGDIISKALGSKRALLLAHHGLVVACASIEEACMVAIQFERAAHLHLLAASAGQIKPLQPALAREAHDWILTERRSQAAFAYYSRRILSDAALCKDVLD</sequence>
<dbReference type="InterPro" id="IPR001303">
    <property type="entry name" value="Aldolase_II/adducin_N"/>
</dbReference>
<dbReference type="PANTHER" id="PTHR10672:SF3">
    <property type="entry name" value="PROTEIN HU-LI TAI SHAO"/>
    <property type="match status" value="1"/>
</dbReference>
<dbReference type="PANTHER" id="PTHR10672">
    <property type="entry name" value="ADDUCIN"/>
    <property type="match status" value="1"/>
</dbReference>
<dbReference type="InterPro" id="IPR051017">
    <property type="entry name" value="Aldolase-II_Adducin_sf"/>
</dbReference>
<dbReference type="InterPro" id="IPR036409">
    <property type="entry name" value="Aldolase_II/adducin_N_sf"/>
</dbReference>
<accession>A0A7X2LUM9</accession>
<feature type="domain" description="Class II aldolase/adducin N-terminal" evidence="2">
    <location>
        <begin position="34"/>
        <end position="212"/>
    </location>
</feature>
<evidence type="ECO:0000259" key="2">
    <source>
        <dbReference type="SMART" id="SM01007"/>
    </source>
</evidence>
<organism evidence="3 4">
    <name type="scientific">Pseudoduganella rivuli</name>
    <dbReference type="NCBI Taxonomy" id="2666085"/>
    <lineage>
        <taxon>Bacteria</taxon>
        <taxon>Pseudomonadati</taxon>
        <taxon>Pseudomonadota</taxon>
        <taxon>Betaproteobacteria</taxon>
        <taxon>Burkholderiales</taxon>
        <taxon>Oxalobacteraceae</taxon>
        <taxon>Telluria group</taxon>
        <taxon>Pseudoduganella</taxon>
    </lineage>
</organism>
<dbReference type="SUPFAM" id="SSF53639">
    <property type="entry name" value="AraD/HMP-PK domain-like"/>
    <property type="match status" value="1"/>
</dbReference>
<dbReference type="Gene3D" id="3.40.225.10">
    <property type="entry name" value="Class II aldolase/adducin N-terminal domain"/>
    <property type="match status" value="1"/>
</dbReference>
<gene>
    <name evidence="3" type="ORF">GJ700_20475</name>
</gene>
<comment type="caution">
    <text evidence="3">The sequence shown here is derived from an EMBL/GenBank/DDBJ whole genome shotgun (WGS) entry which is preliminary data.</text>
</comment>
<dbReference type="SMART" id="SM01007">
    <property type="entry name" value="Aldolase_II"/>
    <property type="match status" value="1"/>
</dbReference>
<evidence type="ECO:0000313" key="4">
    <source>
        <dbReference type="Proteomes" id="UP000446768"/>
    </source>
</evidence>
<name>A0A7X2LUM9_9BURK</name>
<dbReference type="EMBL" id="WKJJ01000013">
    <property type="protein sequence ID" value="MRV74088.1"/>
    <property type="molecule type" value="Genomic_DNA"/>
</dbReference>
<dbReference type="GO" id="GO:0005856">
    <property type="term" value="C:cytoskeleton"/>
    <property type="evidence" value="ECO:0007669"/>
    <property type="project" value="TreeGrafter"/>
</dbReference>
<evidence type="ECO:0000313" key="3">
    <source>
        <dbReference type="EMBL" id="MRV74088.1"/>
    </source>
</evidence>
<evidence type="ECO:0000256" key="1">
    <source>
        <dbReference type="ARBA" id="ARBA00037961"/>
    </source>
</evidence>
<dbReference type="GO" id="GO:0051015">
    <property type="term" value="F:actin filament binding"/>
    <property type="evidence" value="ECO:0007669"/>
    <property type="project" value="TreeGrafter"/>
</dbReference>
<comment type="similarity">
    <text evidence="1">Belongs to the aldolase class II family.</text>
</comment>
<dbReference type="Proteomes" id="UP000446768">
    <property type="component" value="Unassembled WGS sequence"/>
</dbReference>
<keyword evidence="4" id="KW-1185">Reference proteome</keyword>
<dbReference type="NCBIfam" id="NF005484">
    <property type="entry name" value="PRK07090.1"/>
    <property type="match status" value="1"/>
</dbReference>
<dbReference type="AlphaFoldDB" id="A0A7X2LUM9"/>